<evidence type="ECO:0000256" key="2">
    <source>
        <dbReference type="SAM" id="Phobius"/>
    </source>
</evidence>
<dbReference type="AlphaFoldDB" id="A0A835Y4T5"/>
<dbReference type="Proteomes" id="UP000612055">
    <property type="component" value="Unassembled WGS sequence"/>
</dbReference>
<dbReference type="EMBL" id="JAEHOE010000028">
    <property type="protein sequence ID" value="KAG2494738.1"/>
    <property type="molecule type" value="Genomic_DNA"/>
</dbReference>
<keyword evidence="4" id="KW-1185">Reference proteome</keyword>
<gene>
    <name evidence="3" type="ORF">HYH03_006985</name>
</gene>
<protein>
    <submittedName>
        <fullName evidence="3">Uncharacterized protein</fullName>
    </submittedName>
</protein>
<name>A0A835Y4T5_9CHLO</name>
<feature type="transmembrane region" description="Helical" evidence="2">
    <location>
        <begin position="7"/>
        <end position="29"/>
    </location>
</feature>
<evidence type="ECO:0000313" key="4">
    <source>
        <dbReference type="Proteomes" id="UP000612055"/>
    </source>
</evidence>
<sequence length="115" mass="11687">MPRLPDACADIIVGGAVFGAAGFAVYSGLKKDPVPCSLCQGTGGVRCFACGGDGRTASAASSRDELYDGTPGPGPAPRQRDMLGRSVDPRECRVCNGVGLVPCSQCRGSGFQGTF</sequence>
<keyword evidence="2" id="KW-0812">Transmembrane</keyword>
<organism evidence="3 4">
    <name type="scientific">Edaphochlamys debaryana</name>
    <dbReference type="NCBI Taxonomy" id="47281"/>
    <lineage>
        <taxon>Eukaryota</taxon>
        <taxon>Viridiplantae</taxon>
        <taxon>Chlorophyta</taxon>
        <taxon>core chlorophytes</taxon>
        <taxon>Chlorophyceae</taxon>
        <taxon>CS clade</taxon>
        <taxon>Chlamydomonadales</taxon>
        <taxon>Chlamydomonadales incertae sedis</taxon>
        <taxon>Edaphochlamys</taxon>
    </lineage>
</organism>
<dbReference type="OrthoDB" id="542764at2759"/>
<proteinExistence type="predicted"/>
<feature type="region of interest" description="Disordered" evidence="1">
    <location>
        <begin position="55"/>
        <end position="83"/>
    </location>
</feature>
<keyword evidence="2" id="KW-0472">Membrane</keyword>
<evidence type="ECO:0000313" key="3">
    <source>
        <dbReference type="EMBL" id="KAG2494738.1"/>
    </source>
</evidence>
<evidence type="ECO:0000256" key="1">
    <source>
        <dbReference type="SAM" id="MobiDB-lite"/>
    </source>
</evidence>
<keyword evidence="2" id="KW-1133">Transmembrane helix</keyword>
<reference evidence="3" key="1">
    <citation type="journal article" date="2020" name="bioRxiv">
        <title>Comparative genomics of Chlamydomonas.</title>
        <authorList>
            <person name="Craig R.J."/>
            <person name="Hasan A.R."/>
            <person name="Ness R.W."/>
            <person name="Keightley P.D."/>
        </authorList>
    </citation>
    <scope>NUCLEOTIDE SEQUENCE</scope>
    <source>
        <strain evidence="3">CCAP 11/70</strain>
    </source>
</reference>
<accession>A0A835Y4T5</accession>
<comment type="caution">
    <text evidence="3">The sequence shown here is derived from an EMBL/GenBank/DDBJ whole genome shotgun (WGS) entry which is preliminary data.</text>
</comment>